<dbReference type="Pfam" id="PF14391">
    <property type="entry name" value="DUF4421"/>
    <property type="match status" value="1"/>
</dbReference>
<keyword evidence="2" id="KW-1185">Reference proteome</keyword>
<accession>A0ABU9L1W1</accession>
<comment type="caution">
    <text evidence="1">The sequence shown here is derived from an EMBL/GenBank/DDBJ whole genome shotgun (WGS) entry which is preliminary data.</text>
</comment>
<sequence>MQEDFTSNSYFTKMNNTLNLRLDLDNDVRSFEYEGIDENYSIEPNTNLRMGIAINYRFISLKIGFSPKFLEADDSNLKGSTKIFKLSLNIFFKDLMQNFDFNKVKGYYVTGINDPIPGNLEDTNEYLILPDLKTLSFTGTTWYRFNENYSFKAVINQNEIQTKSTGSFIPSLYYGYFEITDQSTPEDIKSFFVLLNAGYYHTFVFSKNWYSNLGLSTGMGVEFNKLITRSDENLKDIISYHNNLALNISTQIGLGFNSTRFYGGTSLNGSAMNRDEKSVIKFNSVRGYFKVYVGYRFDAPKSFEKGMDWIEDKNPFKKK</sequence>
<name>A0ABU9L1W1_9FLAO</name>
<evidence type="ECO:0000313" key="2">
    <source>
        <dbReference type="Proteomes" id="UP001474120"/>
    </source>
</evidence>
<dbReference type="EMBL" id="JBCDNA010000001">
    <property type="protein sequence ID" value="MEL4455351.1"/>
    <property type="molecule type" value="Genomic_DNA"/>
</dbReference>
<reference evidence="1 2" key="1">
    <citation type="submission" date="2024-04" db="EMBL/GenBank/DDBJ databases">
        <title>whole genome sequencing of Lutimonas vermicola strain IMCC1616.</title>
        <authorList>
            <person name="Bae S.S."/>
        </authorList>
    </citation>
    <scope>NUCLEOTIDE SEQUENCE [LARGE SCALE GENOMIC DNA]</scope>
    <source>
        <strain evidence="1 2">IMCC1616</strain>
    </source>
</reference>
<evidence type="ECO:0000313" key="1">
    <source>
        <dbReference type="EMBL" id="MEL4455351.1"/>
    </source>
</evidence>
<proteinExistence type="predicted"/>
<organism evidence="1 2">
    <name type="scientific">Lutimonas vermicola</name>
    <dbReference type="NCBI Taxonomy" id="414288"/>
    <lineage>
        <taxon>Bacteria</taxon>
        <taxon>Pseudomonadati</taxon>
        <taxon>Bacteroidota</taxon>
        <taxon>Flavobacteriia</taxon>
        <taxon>Flavobacteriales</taxon>
        <taxon>Flavobacteriaceae</taxon>
        <taxon>Lutimonas</taxon>
    </lineage>
</organism>
<dbReference type="RefSeq" id="WP_342159662.1">
    <property type="nucleotide sequence ID" value="NZ_JBCDNA010000001.1"/>
</dbReference>
<protein>
    <submittedName>
        <fullName evidence="1">DUF4421 family protein</fullName>
    </submittedName>
</protein>
<dbReference type="Proteomes" id="UP001474120">
    <property type="component" value="Unassembled WGS sequence"/>
</dbReference>
<dbReference type="InterPro" id="IPR025535">
    <property type="entry name" value="DUF4421"/>
</dbReference>
<gene>
    <name evidence="1" type="ORF">AABB81_05550</name>
</gene>